<comment type="caution">
    <text evidence="1">The sequence shown here is derived from an EMBL/GenBank/DDBJ whole genome shotgun (WGS) entry which is preliminary data.</text>
</comment>
<reference evidence="1 2" key="1">
    <citation type="submission" date="2018-06" db="EMBL/GenBank/DDBJ databases">
        <title>Genomic insight into two independent archaeal endosymbiosis events.</title>
        <authorList>
            <person name="Lind A.E."/>
            <person name="Lewis W.H."/>
            <person name="Spang A."/>
            <person name="Guy L."/>
            <person name="Embley M.T."/>
            <person name="Ettema T.J.G."/>
        </authorList>
    </citation>
    <scope>NUCLEOTIDE SEQUENCE [LARGE SCALE GENOMIC DNA]</scope>
    <source>
        <strain evidence="1">NOE</strain>
    </source>
</reference>
<name>A0A366MBR5_9EURY</name>
<organism evidence="1 2">
    <name type="scientific">Candidatus Methanobinarius endosymbioticus</name>
    <dbReference type="NCBI Taxonomy" id="2006182"/>
    <lineage>
        <taxon>Archaea</taxon>
        <taxon>Methanobacteriati</taxon>
        <taxon>Methanobacteriota</taxon>
        <taxon>Methanomada group</taxon>
        <taxon>Methanobacteria</taxon>
        <taxon>Methanobacteriales</taxon>
        <taxon>Methanobacteriaceae</taxon>
        <taxon>Candidatus Methanobinarius</taxon>
    </lineage>
</organism>
<dbReference type="Proteomes" id="UP000253099">
    <property type="component" value="Unassembled WGS sequence"/>
</dbReference>
<keyword evidence="2" id="KW-1185">Reference proteome</keyword>
<proteinExistence type="predicted"/>
<dbReference type="EMBL" id="NIZT01000020">
    <property type="protein sequence ID" value="RBQ23688.1"/>
    <property type="molecule type" value="Genomic_DNA"/>
</dbReference>
<evidence type="ECO:0000313" key="1">
    <source>
        <dbReference type="EMBL" id="RBQ23688.1"/>
    </source>
</evidence>
<accession>A0A366MBR5</accession>
<protein>
    <submittedName>
        <fullName evidence="1">Uncharacterized protein</fullName>
    </submittedName>
</protein>
<dbReference type="AlphaFoldDB" id="A0A366MBR5"/>
<gene>
    <name evidence="1" type="ORF">ALNOE001_07530</name>
</gene>
<sequence>MTMRFDEDDIVKYLLNFNKNHIIPTNHSKMRNRQRNFSLNELIEIIKTEKPIYIQQQEFKKFSLIYEYENEKIKRVIVIKDKFINIATAHRIGKKYRGGLFHEKYEIRS</sequence>
<evidence type="ECO:0000313" key="2">
    <source>
        <dbReference type="Proteomes" id="UP000253099"/>
    </source>
</evidence>